<dbReference type="PROSITE" id="PS50942">
    <property type="entry name" value="ENTH"/>
    <property type="match status" value="1"/>
</dbReference>
<feature type="compositionally biased region" description="Polar residues" evidence="1">
    <location>
        <begin position="281"/>
        <end position="296"/>
    </location>
</feature>
<dbReference type="AlphaFoldDB" id="A0A9W8EBH2"/>
<feature type="compositionally biased region" description="Polar residues" evidence="1">
    <location>
        <begin position="663"/>
        <end position="702"/>
    </location>
</feature>
<feature type="compositionally biased region" description="Polar residues" evidence="1">
    <location>
        <begin position="600"/>
        <end position="651"/>
    </location>
</feature>
<comment type="caution">
    <text evidence="3">The sequence shown here is derived from an EMBL/GenBank/DDBJ whole genome shotgun (WGS) entry which is preliminary data.</text>
</comment>
<proteinExistence type="predicted"/>
<dbReference type="GO" id="GO:0005546">
    <property type="term" value="F:phosphatidylinositol-4,5-bisphosphate binding"/>
    <property type="evidence" value="ECO:0007669"/>
    <property type="project" value="TreeGrafter"/>
</dbReference>
<dbReference type="Pfam" id="PF07651">
    <property type="entry name" value="ANTH"/>
    <property type="match status" value="1"/>
</dbReference>
<accession>A0A9W8EBH2</accession>
<evidence type="ECO:0000256" key="1">
    <source>
        <dbReference type="SAM" id="MobiDB-lite"/>
    </source>
</evidence>
<dbReference type="InterPro" id="IPR013809">
    <property type="entry name" value="ENTH"/>
</dbReference>
<dbReference type="SMART" id="SM00273">
    <property type="entry name" value="ENTH"/>
    <property type="match status" value="1"/>
</dbReference>
<dbReference type="Proteomes" id="UP001151582">
    <property type="component" value="Unassembled WGS sequence"/>
</dbReference>
<reference evidence="3" key="1">
    <citation type="submission" date="2022-07" db="EMBL/GenBank/DDBJ databases">
        <title>Phylogenomic reconstructions and comparative analyses of Kickxellomycotina fungi.</title>
        <authorList>
            <person name="Reynolds N.K."/>
            <person name="Stajich J.E."/>
            <person name="Barry K."/>
            <person name="Grigoriev I.V."/>
            <person name="Crous P."/>
            <person name="Smith M.E."/>
        </authorList>
    </citation>
    <scope>NUCLEOTIDE SEQUENCE</scope>
    <source>
        <strain evidence="3">RSA 567</strain>
    </source>
</reference>
<dbReference type="GO" id="GO:0005545">
    <property type="term" value="F:1-phosphatidylinositol binding"/>
    <property type="evidence" value="ECO:0007669"/>
    <property type="project" value="InterPro"/>
</dbReference>
<dbReference type="InterPro" id="IPR011417">
    <property type="entry name" value="ANTH_dom"/>
</dbReference>
<dbReference type="InterPro" id="IPR008942">
    <property type="entry name" value="ENTH_VHS"/>
</dbReference>
<dbReference type="SUPFAM" id="SSF89009">
    <property type="entry name" value="GAT-like domain"/>
    <property type="match status" value="1"/>
</dbReference>
<dbReference type="GO" id="GO:0006900">
    <property type="term" value="P:vesicle budding from membrane"/>
    <property type="evidence" value="ECO:0007669"/>
    <property type="project" value="TreeGrafter"/>
</dbReference>
<protein>
    <recommendedName>
        <fullName evidence="2">ENTH domain-containing protein</fullName>
    </recommendedName>
</protein>
<dbReference type="Gene3D" id="1.25.40.90">
    <property type="match status" value="1"/>
</dbReference>
<name>A0A9W8EBH2_9FUNG</name>
<organism evidence="3 4">
    <name type="scientific">Dimargaris verticillata</name>
    <dbReference type="NCBI Taxonomy" id="2761393"/>
    <lineage>
        <taxon>Eukaryota</taxon>
        <taxon>Fungi</taxon>
        <taxon>Fungi incertae sedis</taxon>
        <taxon>Zoopagomycota</taxon>
        <taxon>Kickxellomycotina</taxon>
        <taxon>Dimargaritomycetes</taxon>
        <taxon>Dimargaritales</taxon>
        <taxon>Dimargaritaceae</taxon>
        <taxon>Dimargaris</taxon>
    </lineage>
</organism>
<dbReference type="InterPro" id="IPR045192">
    <property type="entry name" value="AP180-like"/>
</dbReference>
<dbReference type="GO" id="GO:0030136">
    <property type="term" value="C:clathrin-coated vesicle"/>
    <property type="evidence" value="ECO:0007669"/>
    <property type="project" value="InterPro"/>
</dbReference>
<feature type="region of interest" description="Disordered" evidence="1">
    <location>
        <begin position="271"/>
        <end position="348"/>
    </location>
</feature>
<dbReference type="PANTHER" id="PTHR22951">
    <property type="entry name" value="CLATHRIN ASSEMBLY PROTEIN"/>
    <property type="match status" value="1"/>
</dbReference>
<feature type="compositionally biased region" description="Polar residues" evidence="1">
    <location>
        <begin position="329"/>
        <end position="343"/>
    </location>
</feature>
<dbReference type="GO" id="GO:0072583">
    <property type="term" value="P:clathrin-dependent endocytosis"/>
    <property type="evidence" value="ECO:0007669"/>
    <property type="project" value="InterPro"/>
</dbReference>
<sequence>MEKAAFKATSRDCVTPKKKHVDHLVQMTWLRDTFTMPELFMILEGRFSEPSWVITFKTLIVIHILMLEGDPSQVLGFLAGNNNVLDLHRFRDRNGTRSFDQSKNIRLYANYLICKVSGYREFKVDFVRDQYPSRTQINGEGKIDIPQLFQEVGQVQKQIYVLLKAKFFIDTVDNEVTFTAFRLLIRDMLKLFQAMNMGVIKMLKGYFMMPQSDMKRALELYKRFIKITERVTDYLDNARQLQSAFGMSIPSLRHAPVSLVVSLEEYLNSDEAQLPPEKRPTATTKKSTPMTKNQSTPVPPATLAKKKSAGELTRKPLPLCPASPKKPVSYSSQTMGRASTQPKTVGPAPTAKEQAQDLIDFFSSIENEVVVQPVAAPGNPHAPTAGTHILAGQSALDFPTPSFHAFSTSAAGGVAANPFMASSSPSSAVSMAGATPQHSQLVLPAPAPTSNPFYQRQTMYVSTPATGSQSGNFMPDPTTSMALVPVGTTQPFLASSASFMMAPSNQLTLPSHNPFTQRQSMFATSNPFASFQAAANHAQPLPPAGDASMASVDPFGNLFGNPVTGPAPTHPLGPTNAMMASMASSTKTTTTFSNFSATAHQPSSLMPQQGATANTQPFQSAVGSSSTWVTAGPTNNAANIHTNPMGSTHDATQPLFDAAFDTQAPSSAHTGDAQQPFAQNSFPGGQQGSTAPHNPFSFATFQ</sequence>
<evidence type="ECO:0000313" key="3">
    <source>
        <dbReference type="EMBL" id="KAJ1973108.1"/>
    </source>
</evidence>
<dbReference type="SUPFAM" id="SSF48464">
    <property type="entry name" value="ENTH/VHS domain"/>
    <property type="match status" value="1"/>
</dbReference>
<dbReference type="PANTHER" id="PTHR22951:SF5">
    <property type="entry name" value="PHOSPHATIDYLINOSITOL-BINDING CLATHRIN ASSEMBLY PROTEIN LAP"/>
    <property type="match status" value="1"/>
</dbReference>
<evidence type="ECO:0000313" key="4">
    <source>
        <dbReference type="Proteomes" id="UP001151582"/>
    </source>
</evidence>
<dbReference type="EMBL" id="JANBQB010000891">
    <property type="protein sequence ID" value="KAJ1973108.1"/>
    <property type="molecule type" value="Genomic_DNA"/>
</dbReference>
<dbReference type="InterPro" id="IPR014712">
    <property type="entry name" value="ANTH_dom_sf"/>
</dbReference>
<evidence type="ECO:0000259" key="2">
    <source>
        <dbReference type="PROSITE" id="PS50942"/>
    </source>
</evidence>
<dbReference type="GO" id="GO:0032050">
    <property type="term" value="F:clathrin heavy chain binding"/>
    <property type="evidence" value="ECO:0007669"/>
    <property type="project" value="TreeGrafter"/>
</dbReference>
<feature type="region of interest" description="Disordered" evidence="1">
    <location>
        <begin position="597"/>
        <end position="702"/>
    </location>
</feature>
<feature type="domain" description="ENTH" evidence="2">
    <location>
        <begin position="1"/>
        <end position="126"/>
    </location>
</feature>
<dbReference type="GO" id="GO:0048268">
    <property type="term" value="P:clathrin coat assembly"/>
    <property type="evidence" value="ECO:0007669"/>
    <property type="project" value="InterPro"/>
</dbReference>
<dbReference type="OrthoDB" id="44015at2759"/>
<dbReference type="GO" id="GO:0000149">
    <property type="term" value="F:SNARE binding"/>
    <property type="evidence" value="ECO:0007669"/>
    <property type="project" value="TreeGrafter"/>
</dbReference>
<dbReference type="Gene3D" id="1.20.58.150">
    <property type="entry name" value="ANTH domain"/>
    <property type="match status" value="1"/>
</dbReference>
<gene>
    <name evidence="3" type="ORF">H4R34_005187</name>
</gene>
<dbReference type="GO" id="GO:0005905">
    <property type="term" value="C:clathrin-coated pit"/>
    <property type="evidence" value="ECO:0007669"/>
    <property type="project" value="TreeGrafter"/>
</dbReference>
<keyword evidence="4" id="KW-1185">Reference proteome</keyword>